<organism evidence="1 2">
    <name type="scientific">Oceanobacillus caeni</name>
    <dbReference type="NCBI Taxonomy" id="405946"/>
    <lineage>
        <taxon>Bacteria</taxon>
        <taxon>Bacillati</taxon>
        <taxon>Bacillota</taxon>
        <taxon>Bacilli</taxon>
        <taxon>Bacillales</taxon>
        <taxon>Bacillaceae</taxon>
        <taxon>Oceanobacillus</taxon>
    </lineage>
</organism>
<protein>
    <recommendedName>
        <fullName evidence="3">DUF4901 domain-containing protein</fullName>
    </recommendedName>
</protein>
<reference evidence="1 2" key="1">
    <citation type="submission" date="2015-07" db="EMBL/GenBank/DDBJ databases">
        <title>High-quality draft genome sequence of Oceanobacillus caeni HM6, a bacillus isolated from a human feces.</title>
        <authorList>
            <person name="Kumar J."/>
            <person name="Verma M.K."/>
            <person name="Pandey R."/>
            <person name="Bhambi M."/>
            <person name="Chauhan N."/>
        </authorList>
    </citation>
    <scope>NUCLEOTIDE SEQUENCE [LARGE SCALE GENOMIC DNA]</scope>
    <source>
        <strain evidence="1 2">HM6</strain>
    </source>
</reference>
<dbReference type="EMBL" id="LGTK01000062">
    <property type="protein sequence ID" value="KPH71785.1"/>
    <property type="molecule type" value="Genomic_DNA"/>
</dbReference>
<keyword evidence="2" id="KW-1185">Reference proteome</keyword>
<evidence type="ECO:0008006" key="3">
    <source>
        <dbReference type="Google" id="ProtNLM"/>
    </source>
</evidence>
<evidence type="ECO:0000313" key="1">
    <source>
        <dbReference type="EMBL" id="KPH71785.1"/>
    </source>
</evidence>
<proteinExistence type="predicted"/>
<dbReference type="Proteomes" id="UP000037854">
    <property type="component" value="Unassembled WGS sequence"/>
</dbReference>
<accession>A0ABR5MGP6</accession>
<sequence>MDKRIKELINFTKEKYCLHEYYVHTFDINRSTTIFKDTIYSLSMEWFPNHIKNWDDETYNPEGTVSIEIDIHSRKTKHVIFSEGISTVDGMTFDLNNRGEIIKWIEKETGLTYGRQFEFWKEEERELHFKECINGVAVSPSGYIEFKLDQEGRLTLFSVYGQFPTKKLINQEKYLLSIEQVEELAKEQLKLIEFPVIEQKKLVPAFAIEEIYIKNDCSSTLPFEFFVDDKFPLQMDKVIEWNDNIQKPFQSNILSLIENVTPDQAFQCESHPDLRPITEEEIKKCVSTIRKFLSQEYTNDSGKWALKSLYRDKGYIHATLKKKEQNERVFKRKMKLFIDSDTYEVLNYMDNKPFLETYMELKEAEEIKVTKEEAFEKIKELIELTPYYVYDFEQGYYVLCGKLDCQYAVRANNGEVVELNEL</sequence>
<comment type="caution">
    <text evidence="1">The sequence shown here is derived from an EMBL/GenBank/DDBJ whole genome shotgun (WGS) entry which is preliminary data.</text>
</comment>
<dbReference type="RefSeq" id="WP_240473272.1">
    <property type="nucleotide sequence ID" value="NZ_LGTK01000062.1"/>
</dbReference>
<name>A0ABR5MGP6_9BACI</name>
<evidence type="ECO:0000313" key="2">
    <source>
        <dbReference type="Proteomes" id="UP000037854"/>
    </source>
</evidence>
<gene>
    <name evidence="1" type="ORF">AFL42_14080</name>
</gene>